<evidence type="ECO:0000313" key="5">
    <source>
        <dbReference type="Proteomes" id="UP001165384"/>
    </source>
</evidence>
<comment type="caution">
    <text evidence="4">The sequence shown here is derived from an EMBL/GenBank/DDBJ whole genome shotgun (WGS) entry which is preliminary data.</text>
</comment>
<evidence type="ECO:0000313" key="4">
    <source>
        <dbReference type="EMBL" id="MCG2578567.1"/>
    </source>
</evidence>
<evidence type="ECO:0000256" key="1">
    <source>
        <dbReference type="PROSITE-ProRule" id="PRU00473"/>
    </source>
</evidence>
<dbReference type="SUPFAM" id="SSF103088">
    <property type="entry name" value="OmpA-like"/>
    <property type="match status" value="1"/>
</dbReference>
<dbReference type="RefSeq" id="WP_275711945.1">
    <property type="nucleotide sequence ID" value="NZ_JAKLTN010000003.1"/>
</dbReference>
<keyword evidence="5" id="KW-1185">Reference proteome</keyword>
<reference evidence="4" key="1">
    <citation type="submission" date="2022-01" db="EMBL/GenBank/DDBJ databases">
        <authorList>
            <person name="Jo J.-H."/>
            <person name="Im W.-T."/>
        </authorList>
    </citation>
    <scope>NUCLEOTIDE SEQUENCE</scope>
    <source>
        <strain evidence="4">XY25</strain>
    </source>
</reference>
<proteinExistence type="predicted"/>
<protein>
    <submittedName>
        <fullName evidence="4">OmpA family protein</fullName>
    </submittedName>
</protein>
<dbReference type="Proteomes" id="UP001165384">
    <property type="component" value="Unassembled WGS sequence"/>
</dbReference>
<sequence length="174" mass="18870">MLLSLALALLSACSGVPRNTGPEVSLPATTDQQPPAVATLPDEKETAESPPGPTDDSSPIAEGTAKEQSSERNIYFPVGNAHIALSGLQKLERHALYLRQNPKRTVTLIGHSESFGSRNYTLAIMEKRLATVAAKLHELGVEKSRIRQIIFGSQGNQRSCTAAICRQRVEIQFH</sequence>
<dbReference type="InterPro" id="IPR036737">
    <property type="entry name" value="OmpA-like_sf"/>
</dbReference>
<dbReference type="PROSITE" id="PS51123">
    <property type="entry name" value="OMPA_2"/>
    <property type="match status" value="1"/>
</dbReference>
<evidence type="ECO:0000259" key="3">
    <source>
        <dbReference type="PROSITE" id="PS51123"/>
    </source>
</evidence>
<dbReference type="EMBL" id="JAKLTN010000003">
    <property type="protein sequence ID" value="MCG2578567.1"/>
    <property type="molecule type" value="Genomic_DNA"/>
</dbReference>
<dbReference type="Pfam" id="PF00691">
    <property type="entry name" value="OmpA"/>
    <property type="match status" value="1"/>
</dbReference>
<organism evidence="4 5">
    <name type="scientific">Dechloromonas hankyongensis</name>
    <dbReference type="NCBI Taxonomy" id="2908002"/>
    <lineage>
        <taxon>Bacteria</taxon>
        <taxon>Pseudomonadati</taxon>
        <taxon>Pseudomonadota</taxon>
        <taxon>Betaproteobacteria</taxon>
        <taxon>Rhodocyclales</taxon>
        <taxon>Azonexaceae</taxon>
        <taxon>Dechloromonas</taxon>
    </lineage>
</organism>
<feature type="domain" description="OmpA-like" evidence="3">
    <location>
        <begin position="63"/>
        <end position="174"/>
    </location>
</feature>
<name>A0ABS9K5X0_9RHOO</name>
<dbReference type="Gene3D" id="3.30.1330.60">
    <property type="entry name" value="OmpA-like domain"/>
    <property type="match status" value="1"/>
</dbReference>
<accession>A0ABS9K5X0</accession>
<evidence type="ECO:0000256" key="2">
    <source>
        <dbReference type="SAM" id="MobiDB-lite"/>
    </source>
</evidence>
<dbReference type="InterPro" id="IPR006665">
    <property type="entry name" value="OmpA-like"/>
</dbReference>
<gene>
    <name evidence="4" type="ORF">LZ012_16340</name>
</gene>
<feature type="region of interest" description="Disordered" evidence="2">
    <location>
        <begin position="18"/>
        <end position="63"/>
    </location>
</feature>
<keyword evidence="1" id="KW-0472">Membrane</keyword>